<keyword evidence="3" id="KW-0346">Stress response</keyword>
<reference evidence="2 4" key="1">
    <citation type="submission" date="2014-06" db="EMBL/GenBank/DDBJ databases">
        <title>Helicobacter pullorum isolates in fresh chicken meat - phenotypic and genotypic features.</title>
        <authorList>
            <person name="Borges V."/>
            <person name="Santos A."/>
            <person name="Correia C.B."/>
            <person name="Saraiva M."/>
            <person name="Menard A."/>
            <person name="Vieira L."/>
            <person name="Sampaio D.A."/>
            <person name="Gomes J.P."/>
            <person name="Oleastro M."/>
        </authorList>
    </citation>
    <scope>NUCLEOTIDE SEQUENCE [LARGE SCALE GENOMIC DNA]</scope>
    <source>
        <strain evidence="2 4">229334/12</strain>
    </source>
</reference>
<protein>
    <submittedName>
        <fullName evidence="3">Heat shock protein DnaJ domain-containing protein</fullName>
    </submittedName>
    <submittedName>
        <fullName evidence="2">Molecular chaperone</fullName>
    </submittedName>
</protein>
<dbReference type="Gene3D" id="1.10.287.110">
    <property type="entry name" value="DnaJ domain"/>
    <property type="match status" value="1"/>
</dbReference>
<evidence type="ECO:0000313" key="3">
    <source>
        <dbReference type="EMBL" id="STQ87481.1"/>
    </source>
</evidence>
<feature type="domain" description="J" evidence="1">
    <location>
        <begin position="204"/>
        <end position="271"/>
    </location>
</feature>
<accession>A0A0N1EAJ1</accession>
<proteinExistence type="predicted"/>
<evidence type="ECO:0000313" key="2">
    <source>
        <dbReference type="EMBL" id="KPH54925.1"/>
    </source>
</evidence>
<evidence type="ECO:0000259" key="1">
    <source>
        <dbReference type="PROSITE" id="PS50076"/>
    </source>
</evidence>
<dbReference type="PATRIC" id="fig|35818.11.peg.2327"/>
<dbReference type="SUPFAM" id="SSF46565">
    <property type="entry name" value="Chaperone J-domain"/>
    <property type="match status" value="1"/>
</dbReference>
<sequence length="271" mass="32400">MKVELLEPYIQISIEKESRFLKRAVDFAYKHFSKAYRLSSSVLILDDGERYKKDYFLNWAYHVAMQEENKKHSPNFQTIIDSSHLPIRIKMVENKAVLEHIIVSLQILHTSSLNTQVCLRLNRPNRLAKRYLQSLFQNFLISYTKQEIFLDSSSPYFWEKLVSMLSQKIIYNIVLDFDYETFKTNNTFECFGEYTTKEERLLKKSYKILGCNDDDDFENVKNRYIELAKIYHPDNVYGQDQKIIEGYAEKFRIIKEAYENIKSNFKCYIRS</sequence>
<dbReference type="Pfam" id="PF00226">
    <property type="entry name" value="DnaJ"/>
    <property type="match status" value="1"/>
</dbReference>
<dbReference type="OrthoDB" id="5333016at2"/>
<dbReference type="AlphaFoldDB" id="A0A0N1EAJ1"/>
<dbReference type="STRING" id="35818.HPU229336_06085"/>
<dbReference type="CDD" id="cd06257">
    <property type="entry name" value="DnaJ"/>
    <property type="match status" value="1"/>
</dbReference>
<dbReference type="SMART" id="SM00271">
    <property type="entry name" value="DnaJ"/>
    <property type="match status" value="1"/>
</dbReference>
<evidence type="ECO:0000313" key="4">
    <source>
        <dbReference type="Proteomes" id="UP000037997"/>
    </source>
</evidence>
<organism evidence="2 4">
    <name type="scientific">Helicobacter pullorum</name>
    <dbReference type="NCBI Taxonomy" id="35818"/>
    <lineage>
        <taxon>Bacteria</taxon>
        <taxon>Pseudomonadati</taxon>
        <taxon>Campylobacterota</taxon>
        <taxon>Epsilonproteobacteria</taxon>
        <taxon>Campylobacterales</taxon>
        <taxon>Helicobacteraceae</taxon>
        <taxon>Helicobacter</taxon>
    </lineage>
</organism>
<gene>
    <name evidence="2" type="ORF">HPU229334_11755</name>
    <name evidence="3" type="ORF">NCTC13156_00299</name>
</gene>
<name>A0A0N1EAJ1_9HELI</name>
<dbReference type="EMBL" id="UGJF01000001">
    <property type="protein sequence ID" value="STQ87481.1"/>
    <property type="molecule type" value="Genomic_DNA"/>
</dbReference>
<dbReference type="RefSeq" id="WP_005023309.1">
    <property type="nucleotide sequence ID" value="NZ_CABKNZ010000039.1"/>
</dbReference>
<dbReference type="PROSITE" id="PS50076">
    <property type="entry name" value="DNAJ_2"/>
    <property type="match status" value="1"/>
</dbReference>
<dbReference type="Proteomes" id="UP000255269">
    <property type="component" value="Unassembled WGS sequence"/>
</dbReference>
<dbReference type="InterPro" id="IPR036869">
    <property type="entry name" value="J_dom_sf"/>
</dbReference>
<dbReference type="Proteomes" id="UP000037997">
    <property type="component" value="Unassembled WGS sequence"/>
</dbReference>
<dbReference type="PRINTS" id="PR00625">
    <property type="entry name" value="JDOMAIN"/>
</dbReference>
<reference evidence="3 5" key="2">
    <citation type="submission" date="2018-06" db="EMBL/GenBank/DDBJ databases">
        <authorList>
            <consortium name="Pathogen Informatics"/>
            <person name="Doyle S."/>
        </authorList>
    </citation>
    <scope>NUCLEOTIDE SEQUENCE [LARGE SCALE GENOMIC DNA]</scope>
    <source>
        <strain evidence="3 5">NCTC13156</strain>
    </source>
</reference>
<evidence type="ECO:0000313" key="5">
    <source>
        <dbReference type="Proteomes" id="UP000255269"/>
    </source>
</evidence>
<dbReference type="InterPro" id="IPR001623">
    <property type="entry name" value="DnaJ_domain"/>
</dbReference>
<dbReference type="EMBL" id="JNOC01000079">
    <property type="protein sequence ID" value="KPH54925.1"/>
    <property type="molecule type" value="Genomic_DNA"/>
</dbReference>